<dbReference type="NCBIfam" id="TIGR00281">
    <property type="entry name" value="SMC-Scp complex subunit ScpB"/>
    <property type="match status" value="1"/>
</dbReference>
<keyword evidence="1 5" id="KW-0963">Cytoplasm</keyword>
<evidence type="ECO:0000313" key="7">
    <source>
        <dbReference type="EMBL" id="GAF27146.1"/>
    </source>
</evidence>
<organism evidence="7">
    <name type="scientific">Moorella thermoacetica Y72</name>
    <dbReference type="NCBI Taxonomy" id="1325331"/>
    <lineage>
        <taxon>Bacteria</taxon>
        <taxon>Bacillati</taxon>
        <taxon>Bacillota</taxon>
        <taxon>Clostridia</taxon>
        <taxon>Neomoorellales</taxon>
        <taxon>Neomoorellaceae</taxon>
        <taxon>Neomoorella</taxon>
    </lineage>
</organism>
<dbReference type="GO" id="GO:0051304">
    <property type="term" value="P:chromosome separation"/>
    <property type="evidence" value="ECO:0007669"/>
    <property type="project" value="InterPro"/>
</dbReference>
<evidence type="ECO:0000256" key="2">
    <source>
        <dbReference type="ARBA" id="ARBA00022618"/>
    </source>
</evidence>
<dbReference type="SUPFAM" id="SSF46785">
    <property type="entry name" value="Winged helix' DNA-binding domain"/>
    <property type="match status" value="2"/>
</dbReference>
<evidence type="ECO:0000256" key="6">
    <source>
        <dbReference type="SAM" id="MobiDB-lite"/>
    </source>
</evidence>
<dbReference type="InterPro" id="IPR036390">
    <property type="entry name" value="WH_DNA-bd_sf"/>
</dbReference>
<dbReference type="PIRSF" id="PIRSF019345">
    <property type="entry name" value="ScpB"/>
    <property type="match status" value="1"/>
</dbReference>
<comment type="similarity">
    <text evidence="5">Belongs to the ScpB family.</text>
</comment>
<dbReference type="Proteomes" id="UP000063718">
    <property type="component" value="Unassembled WGS sequence"/>
</dbReference>
<dbReference type="EMBL" id="DF238840">
    <property type="protein sequence ID" value="GAF27146.1"/>
    <property type="molecule type" value="Genomic_DNA"/>
</dbReference>
<dbReference type="Gene3D" id="1.10.10.10">
    <property type="entry name" value="Winged helix-like DNA-binding domain superfamily/Winged helix DNA-binding domain"/>
    <property type="match status" value="2"/>
</dbReference>
<keyword evidence="2 5" id="KW-0132">Cell division</keyword>
<accession>A0A0S6UDW6</accession>
<evidence type="ECO:0000256" key="4">
    <source>
        <dbReference type="ARBA" id="ARBA00023306"/>
    </source>
</evidence>
<dbReference type="PANTHER" id="PTHR34298:SF2">
    <property type="entry name" value="SEGREGATION AND CONDENSATION PROTEIN B"/>
    <property type="match status" value="1"/>
</dbReference>
<dbReference type="Pfam" id="PF04079">
    <property type="entry name" value="SMC_ScpB"/>
    <property type="match status" value="1"/>
</dbReference>
<sequence>MPLFFSDNLRAALECLLFVAGGPVSVDSLAACLGVKPEDVDELAAELQELYAREERGLQIRAVAGGYQMCTRPEFASYCEALLRPELPALSRAALETLAIIAYRQPVTRTEMEYIRGVKVDGVLNTLISRGLVQEVGRKEAPGRPILYGTTPKFLEFFGLKDLKELPPLEDVAASQENSREAGGRGSIPGHPGEE</sequence>
<reference evidence="7" key="1">
    <citation type="journal article" date="2014" name="Gene">
        <title>Genome-guided analysis of transformation efficiency and carbon dioxide assimilation by Moorella thermoacetica Y72.</title>
        <authorList>
            <person name="Tsukahara K."/>
            <person name="Kita A."/>
            <person name="Nakashimada Y."/>
            <person name="Hoshino T."/>
            <person name="Murakami K."/>
        </authorList>
    </citation>
    <scope>NUCLEOTIDE SEQUENCE [LARGE SCALE GENOMIC DNA]</scope>
    <source>
        <strain evidence="7">Y72</strain>
    </source>
</reference>
<evidence type="ECO:0000256" key="5">
    <source>
        <dbReference type="HAMAP-Rule" id="MF_01804"/>
    </source>
</evidence>
<dbReference type="HAMAP" id="MF_01804">
    <property type="entry name" value="ScpB"/>
    <property type="match status" value="1"/>
</dbReference>
<protein>
    <recommendedName>
        <fullName evidence="5">Segregation and condensation protein B</fullName>
    </recommendedName>
</protein>
<comment type="subunit">
    <text evidence="5">Homodimer. Homodimerization may be required to stabilize the binding of ScpA to the Smc head domains. Component of a cohesin-like complex composed of ScpA, ScpB and the Smc homodimer, in which ScpA and ScpB bind to the head domain of Smc. The presence of the three proteins is required for the association of the complex with DNA.</text>
</comment>
<dbReference type="AlphaFoldDB" id="A0A0S6UDW6"/>
<dbReference type="GO" id="GO:0006260">
    <property type="term" value="P:DNA replication"/>
    <property type="evidence" value="ECO:0007669"/>
    <property type="project" value="UniProtKB-UniRule"/>
</dbReference>
<dbReference type="InterPro" id="IPR005234">
    <property type="entry name" value="ScpB_csome_segregation"/>
</dbReference>
<evidence type="ECO:0000256" key="3">
    <source>
        <dbReference type="ARBA" id="ARBA00022829"/>
    </source>
</evidence>
<keyword evidence="4 5" id="KW-0131">Cell cycle</keyword>
<dbReference type="RefSeq" id="WP_025774870.1">
    <property type="nucleotide sequence ID" value="NZ_DF238840.1"/>
</dbReference>
<dbReference type="GO" id="GO:0051301">
    <property type="term" value="P:cell division"/>
    <property type="evidence" value="ECO:0007669"/>
    <property type="project" value="UniProtKB-KW"/>
</dbReference>
<gene>
    <name evidence="5" type="primary">scpB</name>
    <name evidence="7" type="ORF">MTY_2487</name>
</gene>
<comment type="subcellular location">
    <subcellularLocation>
        <location evidence="5">Cytoplasm</location>
    </subcellularLocation>
    <text evidence="5">Associated with two foci at the outer edges of the nucleoid region in young cells, and at four foci within both cell halves in older cells.</text>
</comment>
<proteinExistence type="inferred from homology"/>
<name>A0A0S6UDW6_NEOTH</name>
<dbReference type="InterPro" id="IPR036388">
    <property type="entry name" value="WH-like_DNA-bd_sf"/>
</dbReference>
<keyword evidence="3 5" id="KW-0159">Chromosome partition</keyword>
<dbReference type="PANTHER" id="PTHR34298">
    <property type="entry name" value="SEGREGATION AND CONDENSATION PROTEIN B"/>
    <property type="match status" value="1"/>
</dbReference>
<feature type="region of interest" description="Disordered" evidence="6">
    <location>
        <begin position="169"/>
        <end position="195"/>
    </location>
</feature>
<evidence type="ECO:0000256" key="1">
    <source>
        <dbReference type="ARBA" id="ARBA00022490"/>
    </source>
</evidence>
<comment type="function">
    <text evidence="5">Participates in chromosomal partition during cell division. May act via the formation of a condensin-like complex containing Smc and ScpA that pull DNA away from mid-cell into both cell halves.</text>
</comment>
<dbReference type="GO" id="GO:0005737">
    <property type="term" value="C:cytoplasm"/>
    <property type="evidence" value="ECO:0007669"/>
    <property type="project" value="UniProtKB-SubCell"/>
</dbReference>